<evidence type="ECO:0000313" key="1">
    <source>
        <dbReference type="EMBL" id="QIN77682.1"/>
    </source>
</evidence>
<evidence type="ECO:0008006" key="3">
    <source>
        <dbReference type="Google" id="ProtNLM"/>
    </source>
</evidence>
<dbReference type="GO" id="GO:0006790">
    <property type="term" value="P:sulfur compound metabolic process"/>
    <property type="evidence" value="ECO:0007669"/>
    <property type="project" value="TreeGrafter"/>
</dbReference>
<accession>A0A6G8PUA4</accession>
<reference evidence="1 2" key="1">
    <citation type="submission" date="2019-10" db="EMBL/GenBank/DDBJ databases">
        <title>Rubrobacter sp nov SCSIO 52915 isolated from a deep-sea sediment in the South China Sea.</title>
        <authorList>
            <person name="Chen R.W."/>
        </authorList>
    </citation>
    <scope>NUCLEOTIDE SEQUENCE [LARGE SCALE GENOMIC DNA]</scope>
    <source>
        <strain evidence="1 2">SCSIO 52915</strain>
    </source>
</reference>
<organism evidence="1 2">
    <name type="scientific">Rubrobacter marinus</name>
    <dbReference type="NCBI Taxonomy" id="2653852"/>
    <lineage>
        <taxon>Bacteria</taxon>
        <taxon>Bacillati</taxon>
        <taxon>Actinomycetota</taxon>
        <taxon>Rubrobacteria</taxon>
        <taxon>Rubrobacterales</taxon>
        <taxon>Rubrobacteraceae</taxon>
        <taxon>Rubrobacter</taxon>
    </lineage>
</organism>
<protein>
    <recommendedName>
        <fullName evidence="3">Sulfotransferase</fullName>
    </recommendedName>
</protein>
<dbReference type="PANTHER" id="PTHR10704">
    <property type="entry name" value="CARBOHYDRATE SULFOTRANSFERASE"/>
    <property type="match status" value="1"/>
</dbReference>
<dbReference type="GO" id="GO:0001517">
    <property type="term" value="F:N-acetylglucosamine 6-O-sulfotransferase activity"/>
    <property type="evidence" value="ECO:0007669"/>
    <property type="project" value="TreeGrafter"/>
</dbReference>
<dbReference type="InterPro" id="IPR027417">
    <property type="entry name" value="P-loop_NTPase"/>
</dbReference>
<dbReference type="Pfam" id="PF13469">
    <property type="entry name" value="Sulfotransfer_3"/>
    <property type="match status" value="1"/>
</dbReference>
<dbReference type="Gene3D" id="3.40.50.300">
    <property type="entry name" value="P-loop containing nucleotide triphosphate hydrolases"/>
    <property type="match status" value="1"/>
</dbReference>
<gene>
    <name evidence="1" type="ORF">GBA65_03210</name>
</gene>
<evidence type="ECO:0000313" key="2">
    <source>
        <dbReference type="Proteomes" id="UP000502706"/>
    </source>
</evidence>
<keyword evidence="2" id="KW-1185">Reference proteome</keyword>
<dbReference type="Proteomes" id="UP000502706">
    <property type="component" value="Chromosome"/>
</dbReference>
<name>A0A6G8PUA4_9ACTN</name>
<dbReference type="SUPFAM" id="SSF52540">
    <property type="entry name" value="P-loop containing nucleoside triphosphate hydrolases"/>
    <property type="match status" value="1"/>
</dbReference>
<dbReference type="PANTHER" id="PTHR10704:SF44">
    <property type="entry name" value="LD35051P-RELATED"/>
    <property type="match status" value="1"/>
</dbReference>
<dbReference type="RefSeq" id="WP_166395360.1">
    <property type="nucleotide sequence ID" value="NZ_CP045121.1"/>
</dbReference>
<proteinExistence type="predicted"/>
<sequence length="302" mass="33142">MEPNEPPVKVLYVLGDGRSGSTVLDIVLGNHPGVESVGEVRKVPTRGWEAGNPCSCGRPMGECPFWSEVHEEWVRRVGSDDLKGFRKLQGIYESRGGILRLLAERARPSERFRRYARLNGALFGAIRAVSGKSVVVDSSKVPARALALSSVPGVELHLVHLIRDARGVAASRKKSDTGVASTPAWRSSMRWTEANLLSEWVRRRVDPAGLRVRYEDLAADPRRELGRIGTSVGLDLSGLAEGLLAGREMRVGHVGGGNRVRMAGTVRFSGDTDGWRTRLSEGEQRAAWTFAAPLMKRHGYKR</sequence>
<dbReference type="GO" id="GO:0006044">
    <property type="term" value="P:N-acetylglucosamine metabolic process"/>
    <property type="evidence" value="ECO:0007669"/>
    <property type="project" value="TreeGrafter"/>
</dbReference>
<dbReference type="EMBL" id="CP045121">
    <property type="protein sequence ID" value="QIN77682.1"/>
    <property type="molecule type" value="Genomic_DNA"/>
</dbReference>
<dbReference type="KEGG" id="rmar:GBA65_03210"/>
<dbReference type="InterPro" id="IPR051135">
    <property type="entry name" value="Gal/GlcNAc/GalNAc_ST"/>
</dbReference>
<dbReference type="AlphaFoldDB" id="A0A6G8PUA4"/>